<dbReference type="Pfam" id="PF04082">
    <property type="entry name" value="Fungal_trans"/>
    <property type="match status" value="1"/>
</dbReference>
<protein>
    <recommendedName>
        <fullName evidence="6">Zn(2)-C6 fungal-type domain-containing protein</fullName>
    </recommendedName>
</protein>
<dbReference type="CDD" id="cd12148">
    <property type="entry name" value="fungal_TF_MHR"/>
    <property type="match status" value="1"/>
</dbReference>
<dbReference type="PANTHER" id="PTHR46910">
    <property type="entry name" value="TRANSCRIPTION FACTOR PDR1"/>
    <property type="match status" value="1"/>
</dbReference>
<name>A0A9P4XS48_CRYP1</name>
<dbReference type="Proteomes" id="UP000803844">
    <property type="component" value="Unassembled WGS sequence"/>
</dbReference>
<dbReference type="SUPFAM" id="SSF57701">
    <property type="entry name" value="Zn2/Cys6 DNA-binding domain"/>
    <property type="match status" value="1"/>
</dbReference>
<dbReference type="InterPro" id="IPR050987">
    <property type="entry name" value="AtrR-like"/>
</dbReference>
<dbReference type="GO" id="GO:0008270">
    <property type="term" value="F:zinc ion binding"/>
    <property type="evidence" value="ECO:0007669"/>
    <property type="project" value="InterPro"/>
</dbReference>
<feature type="coiled-coil region" evidence="3">
    <location>
        <begin position="108"/>
        <end position="135"/>
    </location>
</feature>
<dbReference type="EMBL" id="MU032354">
    <property type="protein sequence ID" value="KAF3759989.1"/>
    <property type="molecule type" value="Genomic_DNA"/>
</dbReference>
<evidence type="ECO:0000313" key="7">
    <source>
        <dbReference type="EMBL" id="KAF3759989.1"/>
    </source>
</evidence>
<keyword evidence="1" id="KW-0479">Metal-binding</keyword>
<gene>
    <name evidence="7" type="ORF">M406DRAFT_95615</name>
</gene>
<dbReference type="Gene3D" id="4.10.240.10">
    <property type="entry name" value="Zn(2)-C6 fungal-type DNA-binding domain"/>
    <property type="match status" value="1"/>
</dbReference>
<evidence type="ECO:0000256" key="3">
    <source>
        <dbReference type="SAM" id="Coils"/>
    </source>
</evidence>
<dbReference type="GO" id="GO:0003677">
    <property type="term" value="F:DNA binding"/>
    <property type="evidence" value="ECO:0007669"/>
    <property type="project" value="InterPro"/>
</dbReference>
<accession>A0A9P4XS48</accession>
<dbReference type="SMART" id="SM00906">
    <property type="entry name" value="Fungal_trans"/>
    <property type="match status" value="1"/>
</dbReference>
<dbReference type="Pfam" id="PF00172">
    <property type="entry name" value="Zn_clus"/>
    <property type="match status" value="1"/>
</dbReference>
<dbReference type="InterPro" id="IPR001138">
    <property type="entry name" value="Zn2Cys6_DnaBD"/>
</dbReference>
<evidence type="ECO:0000256" key="4">
    <source>
        <dbReference type="SAM" id="MobiDB-lite"/>
    </source>
</evidence>
<feature type="domain" description="Zn(2)-C6 fungal-type" evidence="6">
    <location>
        <begin position="62"/>
        <end position="91"/>
    </location>
</feature>
<reference evidence="7" key="1">
    <citation type="journal article" date="2020" name="Phytopathology">
        <title>Genome sequence of the chestnut blight fungus Cryphonectria parasitica EP155: A fundamental resource for an archetypical invasive plant pathogen.</title>
        <authorList>
            <person name="Crouch J.A."/>
            <person name="Dawe A."/>
            <person name="Aerts A."/>
            <person name="Barry K."/>
            <person name="Churchill A.C.L."/>
            <person name="Grimwood J."/>
            <person name="Hillman B."/>
            <person name="Milgroom M.G."/>
            <person name="Pangilinan J."/>
            <person name="Smith M."/>
            <person name="Salamov A."/>
            <person name="Schmutz J."/>
            <person name="Yadav J."/>
            <person name="Grigoriev I.V."/>
            <person name="Nuss D."/>
        </authorList>
    </citation>
    <scope>NUCLEOTIDE SEQUENCE</scope>
    <source>
        <strain evidence="7">EP155</strain>
    </source>
</reference>
<dbReference type="InterPro" id="IPR007219">
    <property type="entry name" value="XnlR_reg_dom"/>
</dbReference>
<evidence type="ECO:0000259" key="6">
    <source>
        <dbReference type="PROSITE" id="PS50048"/>
    </source>
</evidence>
<evidence type="ECO:0000256" key="1">
    <source>
        <dbReference type="ARBA" id="ARBA00022723"/>
    </source>
</evidence>
<dbReference type="AlphaFoldDB" id="A0A9P4XS48"/>
<keyword evidence="5" id="KW-1133">Transmembrane helix</keyword>
<comment type="caution">
    <text evidence="7">The sequence shown here is derived from an EMBL/GenBank/DDBJ whole genome shotgun (WGS) entry which is preliminary data.</text>
</comment>
<dbReference type="PROSITE" id="PS50048">
    <property type="entry name" value="ZN2_CY6_FUNGAL_2"/>
    <property type="match status" value="1"/>
</dbReference>
<keyword evidence="5" id="KW-0472">Membrane</keyword>
<feature type="transmembrane region" description="Helical" evidence="5">
    <location>
        <begin position="610"/>
        <end position="631"/>
    </location>
</feature>
<organism evidence="7 8">
    <name type="scientific">Cryphonectria parasitica (strain ATCC 38755 / EP155)</name>
    <dbReference type="NCBI Taxonomy" id="660469"/>
    <lineage>
        <taxon>Eukaryota</taxon>
        <taxon>Fungi</taxon>
        <taxon>Dikarya</taxon>
        <taxon>Ascomycota</taxon>
        <taxon>Pezizomycotina</taxon>
        <taxon>Sordariomycetes</taxon>
        <taxon>Sordariomycetidae</taxon>
        <taxon>Diaporthales</taxon>
        <taxon>Cryphonectriaceae</taxon>
        <taxon>Cryphonectria-Endothia species complex</taxon>
        <taxon>Cryphonectria</taxon>
    </lineage>
</organism>
<dbReference type="SMART" id="SM00066">
    <property type="entry name" value="GAL4"/>
    <property type="match status" value="1"/>
</dbReference>
<feature type="region of interest" description="Disordered" evidence="4">
    <location>
        <begin position="1"/>
        <end position="49"/>
    </location>
</feature>
<feature type="region of interest" description="Disordered" evidence="4">
    <location>
        <begin position="143"/>
        <end position="177"/>
    </location>
</feature>
<dbReference type="RefSeq" id="XP_040770968.1">
    <property type="nucleotide sequence ID" value="XM_040926303.1"/>
</dbReference>
<keyword evidence="3" id="KW-0175">Coiled coil</keyword>
<sequence>MGTGSTPSGKAATVPGGIDLRGGIGVGGSSSSAGGGGPGKGLGSGDGGDLMSSNSNANIIRACDQCRIRKIRCDKESPCSNCRIANRQCSSTGAGQKPREARQRVLISTQYERKIDQIEERLGSIEKLLRELTLTSRNTLRLQTTLPLHEHPPVVSPDADRPSPTPDGTTDLDSSAFEGHSSLTAHSQFASEFLESAVERTSLRDVNPNMAAALSSLRQMVGLRGSGSGGAGSARDVRFAHQRVLPRGGFRELPMPPVTAVIPILREVKETPPGTFTLISVCCFMAVENFAEACRRVYFALEDFSHATFIIVNAGLYYLFQEKSVTAATDAAVREYTGYYELCRANLETGLAHLRFFLGATMETIEALLLGASYAIEVSRPSLAWQLNTTAAQLCQDLGYHRVTGGTVGADGSEPSSVTTVLDDKKAILFWFSYMLDRGLALRLGRAPIIQDFDVTLPRVIGRVNATEMWKEVLRLWIAHADVQGQIYERLYSPASLAHPPARRADAARTLAARLKIIEEQASLLRTGDINRHARDGTDARKVVVAEMVMKSDQVSFLSSLTLVYRAIPSRFPGASTFAGECIDTARLAMQTHEECMKLMGSNLWVAASYIHWTILYAPFVPFIVIFCHIIETSDVADLHRLREFIDSLQPTCAVSEGIEKLHRLFSVLYNVAMLYVEAKGRAGQHQDTDMAPIGNEFDVYLSALGFMPVDDPSGSMAAAAAAAAAANGGGGGGGGGGGHGTNAGAMTASQQTTQLGDWFSGNRYMMGLLEEDLSQFHPNTWNSGV</sequence>
<dbReference type="GO" id="GO:0006351">
    <property type="term" value="P:DNA-templated transcription"/>
    <property type="evidence" value="ECO:0007669"/>
    <property type="project" value="InterPro"/>
</dbReference>
<dbReference type="GeneID" id="63843432"/>
<keyword evidence="2" id="KW-0539">Nucleus</keyword>
<dbReference type="InterPro" id="IPR036864">
    <property type="entry name" value="Zn2-C6_fun-type_DNA-bd_sf"/>
</dbReference>
<feature type="compositionally biased region" description="Gly residues" evidence="4">
    <location>
        <begin position="19"/>
        <end position="48"/>
    </location>
</feature>
<dbReference type="OrthoDB" id="103819at2759"/>
<evidence type="ECO:0000256" key="2">
    <source>
        <dbReference type="ARBA" id="ARBA00023242"/>
    </source>
</evidence>
<dbReference type="GO" id="GO:0000981">
    <property type="term" value="F:DNA-binding transcription factor activity, RNA polymerase II-specific"/>
    <property type="evidence" value="ECO:0007669"/>
    <property type="project" value="InterPro"/>
</dbReference>
<evidence type="ECO:0000256" key="5">
    <source>
        <dbReference type="SAM" id="Phobius"/>
    </source>
</evidence>
<dbReference type="CDD" id="cd00067">
    <property type="entry name" value="GAL4"/>
    <property type="match status" value="1"/>
</dbReference>
<evidence type="ECO:0000313" key="8">
    <source>
        <dbReference type="Proteomes" id="UP000803844"/>
    </source>
</evidence>
<dbReference type="PROSITE" id="PS00463">
    <property type="entry name" value="ZN2_CY6_FUNGAL_1"/>
    <property type="match status" value="1"/>
</dbReference>
<proteinExistence type="predicted"/>
<dbReference type="PANTHER" id="PTHR46910:SF5">
    <property type="entry name" value="ZN(II)2CYS6 TRANSCRIPTION FACTOR (EUROFUNG)"/>
    <property type="match status" value="1"/>
</dbReference>
<keyword evidence="5" id="KW-0812">Transmembrane</keyword>
<keyword evidence="8" id="KW-1185">Reference proteome</keyword>